<keyword evidence="4" id="KW-1185">Reference proteome</keyword>
<dbReference type="InterPro" id="IPR051469">
    <property type="entry name" value="FliN/MopA/SpaO"/>
</dbReference>
<dbReference type="Proteomes" id="UP001201549">
    <property type="component" value="Unassembled WGS sequence"/>
</dbReference>
<dbReference type="SUPFAM" id="SSF103039">
    <property type="entry name" value="CheC-like"/>
    <property type="match status" value="1"/>
</dbReference>
<dbReference type="RefSeq" id="WP_238895376.1">
    <property type="nucleotide sequence ID" value="NZ_JAKOGG010000003.1"/>
</dbReference>
<dbReference type="InterPro" id="IPR028976">
    <property type="entry name" value="CheC-like_sf"/>
</dbReference>
<evidence type="ECO:0000313" key="3">
    <source>
        <dbReference type="EMBL" id="MCS4555967.1"/>
    </source>
</evidence>
<evidence type="ECO:0000313" key="4">
    <source>
        <dbReference type="Proteomes" id="UP001201549"/>
    </source>
</evidence>
<dbReference type="PANTHER" id="PTHR43484">
    <property type="match status" value="1"/>
</dbReference>
<protein>
    <submittedName>
        <fullName evidence="3">Chemotaxis protein CheC</fullName>
    </submittedName>
</protein>
<evidence type="ECO:0000256" key="1">
    <source>
        <dbReference type="ARBA" id="ARBA00022500"/>
    </source>
</evidence>
<sequence>MRDKLGEELRDVLQELMNISMGQAANELAKLIETKITLSIPHIVTITPEEFAEIFDSADRYWFSRQSFLGSLRGEVIALLSKSGTDTMASLMDYPLPLDDATTEELILELANILAGACLKGFAEQLELKANLSMPTAYRPAQDKERQFRWDSALLMEVEFKVEQSMFGSKVLICLEDQSVDSLINRLNTLLE</sequence>
<gene>
    <name evidence="3" type="ORF">L9G74_05905</name>
</gene>
<name>A0ABT2FI16_9GAMM</name>
<feature type="domain" description="CheC-like protein" evidence="2">
    <location>
        <begin position="10"/>
        <end position="41"/>
    </location>
</feature>
<dbReference type="CDD" id="cd17910">
    <property type="entry name" value="CheC_ClassII"/>
    <property type="match status" value="1"/>
</dbReference>
<dbReference type="InterPro" id="IPR007597">
    <property type="entry name" value="CheC"/>
</dbReference>
<dbReference type="Gene3D" id="3.40.1550.10">
    <property type="entry name" value="CheC-like"/>
    <property type="match status" value="1"/>
</dbReference>
<comment type="caution">
    <text evidence="3">The sequence shown here is derived from an EMBL/GenBank/DDBJ whole genome shotgun (WGS) entry which is preliminary data.</text>
</comment>
<keyword evidence="1" id="KW-0145">Chemotaxis</keyword>
<dbReference type="Pfam" id="PF04509">
    <property type="entry name" value="CheC"/>
    <property type="match status" value="1"/>
</dbReference>
<dbReference type="PANTHER" id="PTHR43484:SF1">
    <property type="entry name" value="FLAGELLAR MOTOR SWITCH PROTEIN FLIN"/>
    <property type="match status" value="1"/>
</dbReference>
<accession>A0ABT2FI16</accession>
<organism evidence="3 4">
    <name type="scientific">Shewanella electrica</name>
    <dbReference type="NCBI Taxonomy" id="515560"/>
    <lineage>
        <taxon>Bacteria</taxon>
        <taxon>Pseudomonadati</taxon>
        <taxon>Pseudomonadota</taxon>
        <taxon>Gammaproteobacteria</taxon>
        <taxon>Alteromonadales</taxon>
        <taxon>Shewanellaceae</taxon>
        <taxon>Shewanella</taxon>
    </lineage>
</organism>
<reference evidence="3 4" key="1">
    <citation type="submission" date="2022-02" db="EMBL/GenBank/DDBJ databases">
        <authorList>
            <person name="Zhuang L."/>
        </authorList>
    </citation>
    <scope>NUCLEOTIDE SEQUENCE [LARGE SCALE GENOMIC DNA]</scope>
    <source>
        <strain evidence="3 4">C32</strain>
    </source>
</reference>
<proteinExistence type="predicted"/>
<dbReference type="EMBL" id="JAKOGG010000003">
    <property type="protein sequence ID" value="MCS4555967.1"/>
    <property type="molecule type" value="Genomic_DNA"/>
</dbReference>
<evidence type="ECO:0000259" key="2">
    <source>
        <dbReference type="Pfam" id="PF04509"/>
    </source>
</evidence>
<reference evidence="4" key="2">
    <citation type="submission" date="2023-07" db="EMBL/GenBank/DDBJ databases">
        <title>Shewanella mangrovi sp. nov., an acetaldehyde- degrading bacterium isolated from mangrove sediment.</title>
        <authorList>
            <person name="Liu Y."/>
        </authorList>
    </citation>
    <scope>NUCLEOTIDE SEQUENCE [LARGE SCALE GENOMIC DNA]</scope>
    <source>
        <strain evidence="4">C32</strain>
    </source>
</reference>